<dbReference type="EMBL" id="CP132976">
    <property type="protein sequence ID" value="WMD23086.1"/>
    <property type="molecule type" value="Genomic_DNA"/>
</dbReference>
<evidence type="ECO:0008006" key="5">
    <source>
        <dbReference type="Google" id="ProtNLM"/>
    </source>
</evidence>
<keyword evidence="2" id="KW-0812">Transmembrane</keyword>
<feature type="coiled-coil region" evidence="1">
    <location>
        <begin position="33"/>
        <end position="91"/>
    </location>
</feature>
<feature type="transmembrane region" description="Helical" evidence="2">
    <location>
        <begin position="6"/>
        <end position="25"/>
    </location>
</feature>
<gene>
    <name evidence="3" type="ORF">RAS12_12130</name>
</gene>
<sequence length="93" mass="10709">MTVEIGGAQIFSVVVMIIAALVGMWTRRVQSDQKENTQQIAVLRTELAALREQLAREASEYARRGEMEELMRRIEQKLDRMTDKLDSKQDKQA</sequence>
<dbReference type="RefSeq" id="WP_306948724.1">
    <property type="nucleotide sequence ID" value="NZ_CP132976.1"/>
</dbReference>
<keyword evidence="2" id="KW-0472">Membrane</keyword>
<name>A0ABY9M7W4_9BURK</name>
<proteinExistence type="predicted"/>
<evidence type="ECO:0000313" key="4">
    <source>
        <dbReference type="Proteomes" id="UP001234798"/>
    </source>
</evidence>
<evidence type="ECO:0000256" key="2">
    <source>
        <dbReference type="SAM" id="Phobius"/>
    </source>
</evidence>
<organism evidence="3 4">
    <name type="scientific">Achromobacter seleniivolatilans</name>
    <dbReference type="NCBI Taxonomy" id="3047478"/>
    <lineage>
        <taxon>Bacteria</taxon>
        <taxon>Pseudomonadati</taxon>
        <taxon>Pseudomonadota</taxon>
        <taxon>Betaproteobacteria</taxon>
        <taxon>Burkholderiales</taxon>
        <taxon>Alcaligenaceae</taxon>
        <taxon>Achromobacter</taxon>
    </lineage>
</organism>
<evidence type="ECO:0000313" key="3">
    <source>
        <dbReference type="EMBL" id="WMD23086.1"/>
    </source>
</evidence>
<evidence type="ECO:0000256" key="1">
    <source>
        <dbReference type="SAM" id="Coils"/>
    </source>
</evidence>
<reference evidence="3 4" key="1">
    <citation type="submission" date="2023-08" db="EMBL/GenBank/DDBJ databases">
        <title>Achromobacter seleniivolatilans sp. nov., isolated from seleniferous soil.</title>
        <authorList>
            <person name="Zhang S."/>
            <person name="Li K."/>
            <person name="Peng J."/>
            <person name="Zhao Q."/>
            <person name="Wang H."/>
            <person name="Guo Y."/>
        </authorList>
    </citation>
    <scope>NUCLEOTIDE SEQUENCE [LARGE SCALE GENOMIC DNA]</scope>
    <source>
        <strain evidence="3 4">R39</strain>
    </source>
</reference>
<protein>
    <recommendedName>
        <fullName evidence="5">Holin</fullName>
    </recommendedName>
</protein>
<keyword evidence="2" id="KW-1133">Transmembrane helix</keyword>
<keyword evidence="4" id="KW-1185">Reference proteome</keyword>
<keyword evidence="1" id="KW-0175">Coiled coil</keyword>
<dbReference type="Proteomes" id="UP001234798">
    <property type="component" value="Chromosome"/>
</dbReference>
<accession>A0ABY9M7W4</accession>